<dbReference type="EMBL" id="CP011304">
    <property type="protein sequence ID" value="AKE63909.1"/>
    <property type="molecule type" value="Genomic_DNA"/>
</dbReference>
<name>A0A0F6U3K1_MICAE</name>
<proteinExistence type="predicted"/>
<reference evidence="1 2" key="1">
    <citation type="journal article" date="2015" name="Genome Announc.">
        <title>Complete Genome Sequence of Microcystis aeruginosa NIES-2549, a Bloom-Forming Cyanobacterium from Lake Kasumigaura, Japan.</title>
        <authorList>
            <person name="Yamaguchi H."/>
            <person name="Suzuki S."/>
            <person name="Tanabe Y."/>
            <person name="Osana Y."/>
            <person name="Shimura Y."/>
            <person name="Ishida K."/>
            <person name="Kawachi M."/>
        </authorList>
    </citation>
    <scope>NUCLEOTIDE SEQUENCE [LARGE SCALE GENOMIC DNA]</scope>
    <source>
        <strain evidence="1 2">NIES-2549</strain>
    </source>
</reference>
<dbReference type="PATRIC" id="fig|1641812.3.peg.1609"/>
<organism evidence="1 2">
    <name type="scientific">Microcystis aeruginosa NIES-2549</name>
    <dbReference type="NCBI Taxonomy" id="1641812"/>
    <lineage>
        <taxon>Bacteria</taxon>
        <taxon>Bacillati</taxon>
        <taxon>Cyanobacteriota</taxon>
        <taxon>Cyanophyceae</taxon>
        <taxon>Oscillatoriophycideae</taxon>
        <taxon>Chroococcales</taxon>
        <taxon>Microcystaceae</taxon>
        <taxon>Microcystis</taxon>
    </lineage>
</organism>
<dbReference type="Proteomes" id="UP000034103">
    <property type="component" value="Chromosome"/>
</dbReference>
<gene>
    <name evidence="1" type="ORF">MYAER_1557</name>
</gene>
<accession>A0A0F6U3K1</accession>
<protein>
    <submittedName>
        <fullName evidence="1">Uncharacterized protein</fullName>
    </submittedName>
</protein>
<dbReference type="AlphaFoldDB" id="A0A0F6U3K1"/>
<dbReference type="HOGENOM" id="CLU_3100787_0_0_3"/>
<evidence type="ECO:0000313" key="1">
    <source>
        <dbReference type="EMBL" id="AKE63909.1"/>
    </source>
</evidence>
<evidence type="ECO:0000313" key="2">
    <source>
        <dbReference type="Proteomes" id="UP000034103"/>
    </source>
</evidence>
<sequence length="51" mass="6104">MNGANAQECDDILSTIDNIHKIDQKNIYFEFLEDLKYKTVEYKSRLKSRYT</sequence>